<dbReference type="GO" id="GO:0000932">
    <property type="term" value="C:P-body"/>
    <property type="evidence" value="ECO:0007669"/>
    <property type="project" value="TreeGrafter"/>
</dbReference>
<dbReference type="Pfam" id="PF06058">
    <property type="entry name" value="DCP1"/>
    <property type="match status" value="1"/>
</dbReference>
<proteinExistence type="inferred from homology"/>
<feature type="region of interest" description="Disordered" evidence="5">
    <location>
        <begin position="155"/>
        <end position="175"/>
    </location>
</feature>
<keyword evidence="4" id="KW-0507">mRNA processing</keyword>
<keyword evidence="3" id="KW-0963">Cytoplasm</keyword>
<protein>
    <submittedName>
        <fullName evidence="6">ARAD1D34056p</fullName>
    </submittedName>
</protein>
<dbReference type="CDD" id="cd13182">
    <property type="entry name" value="EVH1-like_Dcp1"/>
    <property type="match status" value="1"/>
</dbReference>
<dbReference type="GO" id="GO:0031087">
    <property type="term" value="P:deadenylation-independent decapping of nuclear-transcribed mRNA"/>
    <property type="evidence" value="ECO:0007669"/>
    <property type="project" value="TreeGrafter"/>
</dbReference>
<dbReference type="PANTHER" id="PTHR16290:SF0">
    <property type="entry name" value="DECAPPING PROTEIN 1, ISOFORM A"/>
    <property type="match status" value="1"/>
</dbReference>
<sequence>MAKKKRTIDEKSKQAYNYAVLSRHDPKVAQIFFSSAICNAYKFNIEEGEWDKLDCQGTLFIYSRVAREANDVGDAYKFPYGLTILNRLSLENFTLGISPLCIAQASGEPEMAVSMEDPFIMVQSADGGMYGLWLFHERDREPVLQTIQWCLDQDTRNQPQPQSDHANAQTVQAQA</sequence>
<dbReference type="InterPro" id="IPR011993">
    <property type="entry name" value="PH-like_dom_sf"/>
</dbReference>
<dbReference type="GO" id="GO:0000290">
    <property type="term" value="P:deadenylation-dependent decapping of nuclear-transcribed mRNA"/>
    <property type="evidence" value="ECO:0007669"/>
    <property type="project" value="InterPro"/>
</dbReference>
<dbReference type="GO" id="GO:0003729">
    <property type="term" value="F:mRNA binding"/>
    <property type="evidence" value="ECO:0007669"/>
    <property type="project" value="TreeGrafter"/>
</dbReference>
<evidence type="ECO:0000256" key="5">
    <source>
        <dbReference type="SAM" id="MobiDB-lite"/>
    </source>
</evidence>
<evidence type="ECO:0000256" key="1">
    <source>
        <dbReference type="ARBA" id="ARBA00004496"/>
    </source>
</evidence>
<dbReference type="PhylomeDB" id="A0A060TBC3"/>
<name>A0A060TBC3_BLAAD</name>
<organism evidence="6">
    <name type="scientific">Blastobotrys adeninivorans</name>
    <name type="common">Yeast</name>
    <name type="synonym">Arxula adeninivorans</name>
    <dbReference type="NCBI Taxonomy" id="409370"/>
    <lineage>
        <taxon>Eukaryota</taxon>
        <taxon>Fungi</taxon>
        <taxon>Dikarya</taxon>
        <taxon>Ascomycota</taxon>
        <taxon>Saccharomycotina</taxon>
        <taxon>Dipodascomycetes</taxon>
        <taxon>Dipodascales</taxon>
        <taxon>Trichomonascaceae</taxon>
        <taxon>Blastobotrys</taxon>
    </lineage>
</organism>
<reference evidence="6" key="1">
    <citation type="submission" date="2014-02" db="EMBL/GenBank/DDBJ databases">
        <authorList>
            <person name="Genoscope - CEA"/>
        </authorList>
    </citation>
    <scope>NUCLEOTIDE SEQUENCE</scope>
    <source>
        <strain evidence="6">LS3</strain>
    </source>
</reference>
<dbReference type="Gene3D" id="2.30.29.30">
    <property type="entry name" value="Pleckstrin-homology domain (PH domain)/Phosphotyrosine-binding domain (PTB)"/>
    <property type="match status" value="1"/>
</dbReference>
<comment type="subcellular location">
    <subcellularLocation>
        <location evidence="1">Cytoplasm</location>
    </subcellularLocation>
</comment>
<dbReference type="GO" id="GO:0008047">
    <property type="term" value="F:enzyme activator activity"/>
    <property type="evidence" value="ECO:0007669"/>
    <property type="project" value="InterPro"/>
</dbReference>
<accession>A0A060TBC3</accession>
<evidence type="ECO:0000256" key="3">
    <source>
        <dbReference type="ARBA" id="ARBA00022490"/>
    </source>
</evidence>
<gene>
    <name evidence="6" type="ORF">GNLVRS02_ARAD1D34056g</name>
</gene>
<evidence type="ECO:0000256" key="4">
    <source>
        <dbReference type="ARBA" id="ARBA00022664"/>
    </source>
</evidence>
<dbReference type="SUPFAM" id="SSF50729">
    <property type="entry name" value="PH domain-like"/>
    <property type="match status" value="1"/>
</dbReference>
<evidence type="ECO:0000313" key="6">
    <source>
        <dbReference type="EMBL" id="CDP38410.1"/>
    </source>
</evidence>
<comment type="similarity">
    <text evidence="2">Belongs to the DCP1 family.</text>
</comment>
<dbReference type="InterPro" id="IPR010334">
    <property type="entry name" value="Dcp1"/>
</dbReference>
<dbReference type="EMBL" id="HG937694">
    <property type="protein sequence ID" value="CDP38410.1"/>
    <property type="molecule type" value="Genomic_DNA"/>
</dbReference>
<dbReference type="PANTHER" id="PTHR16290">
    <property type="entry name" value="TRANSCRIPTION FACTOR SMIF DECAPPING ENZYME DCP1"/>
    <property type="match status" value="1"/>
</dbReference>
<feature type="compositionally biased region" description="Polar residues" evidence="5">
    <location>
        <begin position="156"/>
        <end position="175"/>
    </location>
</feature>
<dbReference type="GO" id="GO:0006397">
    <property type="term" value="P:mRNA processing"/>
    <property type="evidence" value="ECO:0007669"/>
    <property type="project" value="UniProtKB-KW"/>
</dbReference>
<dbReference type="AlphaFoldDB" id="A0A060TBC3"/>
<evidence type="ECO:0000256" key="2">
    <source>
        <dbReference type="ARBA" id="ARBA00008778"/>
    </source>
</evidence>
<reference evidence="6" key="2">
    <citation type="submission" date="2014-06" db="EMBL/GenBank/DDBJ databases">
        <title>The complete genome of Blastobotrys (Arxula) adeninivorans LS3 - a yeast of biotechnological interest.</title>
        <authorList>
            <person name="Kunze G."/>
            <person name="Gaillardin C."/>
            <person name="Czernicka M."/>
            <person name="Durrens P."/>
            <person name="Martin T."/>
            <person name="Boer E."/>
            <person name="Gabaldon T."/>
            <person name="Cruz J."/>
            <person name="Talla E."/>
            <person name="Marck C."/>
            <person name="Goffeau A."/>
            <person name="Barbe V."/>
            <person name="Baret P."/>
            <person name="Baronian K."/>
            <person name="Beier S."/>
            <person name="Bleykasten C."/>
            <person name="Bode R."/>
            <person name="Casaregola S."/>
            <person name="Despons L."/>
            <person name="Fairhead C."/>
            <person name="Giersberg M."/>
            <person name="Gierski P."/>
            <person name="Hahnel U."/>
            <person name="Hartmann A."/>
            <person name="Jankowska D."/>
            <person name="Jubin C."/>
            <person name="Jung P."/>
            <person name="Lafontaine I."/>
            <person name="Leh-Louis V."/>
            <person name="Lemaire M."/>
            <person name="Marcet-Houben M."/>
            <person name="Mascher M."/>
            <person name="Morel G."/>
            <person name="Richard G.-F."/>
            <person name="Riechen J."/>
            <person name="Sacerdot C."/>
            <person name="Sarkar A."/>
            <person name="Savel G."/>
            <person name="Schacherer J."/>
            <person name="Sherman D."/>
            <person name="Straub M.-L."/>
            <person name="Stein N."/>
            <person name="Thierry A."/>
            <person name="Trautwein-Schult A."/>
            <person name="Westhof E."/>
            <person name="Worch S."/>
            <person name="Dujon B."/>
            <person name="Souciet J.-L."/>
            <person name="Wincker P."/>
            <person name="Scholz U."/>
            <person name="Neuveglise N."/>
        </authorList>
    </citation>
    <scope>NUCLEOTIDE SEQUENCE</scope>
    <source>
        <strain evidence="6">LS3</strain>
    </source>
</reference>